<reference evidence="2 3" key="1">
    <citation type="submission" date="2014-10" db="EMBL/GenBank/DDBJ databases">
        <title>Draft genome sequence of the proteorhodopsin-containing marine bacterium Dokdonia donghaensis.</title>
        <authorList>
            <person name="Gomez-Consarnau L."/>
            <person name="Gonzalez J.M."/>
            <person name="Riedel T."/>
            <person name="Jaenicke S."/>
            <person name="Wagner-Doebler I."/>
            <person name="Fuhrman J.A."/>
        </authorList>
    </citation>
    <scope>NUCLEOTIDE SEQUENCE [LARGE SCALE GENOMIC DNA]</scope>
    <source>
        <strain evidence="2 3">DSW-1</strain>
    </source>
</reference>
<dbReference type="AlphaFoldDB" id="A0A0A2H4K6"/>
<dbReference type="KEGG" id="ddo:I597_1382"/>
<dbReference type="Gene3D" id="2.40.160.20">
    <property type="match status" value="1"/>
</dbReference>
<proteinExistence type="predicted"/>
<evidence type="ECO:0000313" key="2">
    <source>
        <dbReference type="EMBL" id="KGO07580.1"/>
    </source>
</evidence>
<evidence type="ECO:0000256" key="1">
    <source>
        <dbReference type="SAM" id="SignalP"/>
    </source>
</evidence>
<sequence length="207" mass="22867">MKKLVVLLLLIAGCYTQVTAQEKEKFRFDIRLGYAAGNEYGDGVLFNLEPKWSIDEKINVGFRIGGAALAELTNPSNEIDAFETDVVTVYGSYLGTIDYYFYHKDGSPFAVFGGAGIGYVSSANVIADFDEYDDANNIETDNGLGGMLRVGFDYFKFRLAAEYNFAPEGQLRDLNNNEFGAVKNGYFGVSLGFYFGGGKWKNVTVQE</sequence>
<accession>A0A0A2H4K6</accession>
<dbReference type="PATRIC" id="fig|1300343.5.peg.1392"/>
<gene>
    <name evidence="2" type="ORF">NV36_12520</name>
</gene>
<comment type="caution">
    <text evidence="2">The sequence shown here is derived from an EMBL/GenBank/DDBJ whole genome shotgun (WGS) entry which is preliminary data.</text>
</comment>
<dbReference type="Proteomes" id="UP000030140">
    <property type="component" value="Unassembled WGS sequence"/>
</dbReference>
<evidence type="ECO:0000313" key="3">
    <source>
        <dbReference type="Proteomes" id="UP000030140"/>
    </source>
</evidence>
<dbReference type="EMBL" id="JSAQ01000001">
    <property type="protein sequence ID" value="KGO07580.1"/>
    <property type="molecule type" value="Genomic_DNA"/>
</dbReference>
<dbReference type="RefSeq" id="WP_035327752.1">
    <property type="nucleotide sequence ID" value="NZ_CP015125.1"/>
</dbReference>
<keyword evidence="1" id="KW-0732">Signal</keyword>
<feature type="signal peptide" evidence="1">
    <location>
        <begin position="1"/>
        <end position="20"/>
    </location>
</feature>
<dbReference type="OrthoDB" id="1161695at2"/>
<keyword evidence="3" id="KW-1185">Reference proteome</keyword>
<name>A0A0A2H4K6_9FLAO</name>
<feature type="chain" id="PRO_5001987620" evidence="1">
    <location>
        <begin position="21"/>
        <end position="207"/>
    </location>
</feature>
<organism evidence="2 3">
    <name type="scientific">Dokdonia donghaensis DSW-1</name>
    <dbReference type="NCBI Taxonomy" id="1300343"/>
    <lineage>
        <taxon>Bacteria</taxon>
        <taxon>Pseudomonadati</taxon>
        <taxon>Bacteroidota</taxon>
        <taxon>Flavobacteriia</taxon>
        <taxon>Flavobacteriales</taxon>
        <taxon>Flavobacteriaceae</taxon>
        <taxon>Dokdonia</taxon>
    </lineage>
</organism>
<protein>
    <submittedName>
        <fullName evidence="2">Uncharacterized protein</fullName>
    </submittedName>
</protein>